<dbReference type="AlphaFoldDB" id="A0A2N3LDZ7"/>
<evidence type="ECO:0000256" key="11">
    <source>
        <dbReference type="PIRSR" id="PIRSR000495-1"/>
    </source>
</evidence>
<dbReference type="PIRSF" id="PIRSF000495">
    <property type="entry name" value="Amidotransf_hisH"/>
    <property type="match status" value="1"/>
</dbReference>
<dbReference type="InterPro" id="IPR017926">
    <property type="entry name" value="GATASE"/>
</dbReference>
<evidence type="ECO:0000313" key="13">
    <source>
        <dbReference type="EMBL" id="PKR82783.1"/>
    </source>
</evidence>
<evidence type="ECO:0000256" key="7">
    <source>
        <dbReference type="ARBA" id="ARBA00023239"/>
    </source>
</evidence>
<dbReference type="Proteomes" id="UP000233440">
    <property type="component" value="Unassembled WGS sequence"/>
</dbReference>
<dbReference type="HAMAP" id="MF_00278">
    <property type="entry name" value="HisH"/>
    <property type="match status" value="1"/>
</dbReference>
<dbReference type="SUPFAM" id="SSF52317">
    <property type="entry name" value="Class I glutamine amidotransferase-like"/>
    <property type="match status" value="1"/>
</dbReference>
<dbReference type="InterPro" id="IPR010139">
    <property type="entry name" value="Imidazole-glycPsynth_HisH"/>
</dbReference>
<evidence type="ECO:0000256" key="4">
    <source>
        <dbReference type="ARBA" id="ARBA00022801"/>
    </source>
</evidence>
<feature type="domain" description="Glutamine amidotransferase" evidence="12">
    <location>
        <begin position="4"/>
        <end position="192"/>
    </location>
</feature>
<evidence type="ECO:0000256" key="5">
    <source>
        <dbReference type="ARBA" id="ARBA00022962"/>
    </source>
</evidence>
<dbReference type="EMBL" id="PIQO01000028">
    <property type="protein sequence ID" value="PKR82783.1"/>
    <property type="molecule type" value="Genomic_DNA"/>
</dbReference>
<evidence type="ECO:0000256" key="6">
    <source>
        <dbReference type="ARBA" id="ARBA00023102"/>
    </source>
</evidence>
<evidence type="ECO:0000256" key="3">
    <source>
        <dbReference type="ARBA" id="ARBA00022605"/>
    </source>
</evidence>
<dbReference type="GO" id="GO:0000107">
    <property type="term" value="F:imidazoleglycerol-phosphate synthase activity"/>
    <property type="evidence" value="ECO:0007669"/>
    <property type="project" value="UniProtKB-UniRule"/>
</dbReference>
<dbReference type="CDD" id="cd01748">
    <property type="entry name" value="GATase1_IGP_Synthase"/>
    <property type="match status" value="1"/>
</dbReference>
<comment type="pathway">
    <text evidence="1 10">Amino-acid biosynthesis; L-histidine biosynthesis; L-histidine from 5-phospho-alpha-D-ribose 1-diphosphate: step 5/9.</text>
</comment>
<dbReference type="UniPathway" id="UPA00031">
    <property type="reaction ID" value="UER00010"/>
</dbReference>
<dbReference type="RefSeq" id="WP_101356473.1">
    <property type="nucleotide sequence ID" value="NZ_PIQO01000028.1"/>
</dbReference>
<comment type="function">
    <text evidence="10">IGPS catalyzes the conversion of PRFAR and glutamine to IGP, AICAR and glutamate. The HisH subunit catalyzes the hydrolysis of glutamine to glutamate and ammonia as part of the synthesis of IGP and AICAR. The resulting ammonia molecule is channeled to the active site of HisF.</text>
</comment>
<comment type="subunit">
    <text evidence="2 10">Heterodimer of HisH and HisF.</text>
</comment>
<evidence type="ECO:0000256" key="2">
    <source>
        <dbReference type="ARBA" id="ARBA00011152"/>
    </source>
</evidence>
<comment type="caution">
    <text evidence="13">The sequence shown here is derived from an EMBL/GenBank/DDBJ whole genome shotgun (WGS) entry which is preliminary data.</text>
</comment>
<reference evidence="13 14" key="1">
    <citation type="submission" date="2017-11" db="EMBL/GenBank/DDBJ databases">
        <title>Bacillus camelliae sp. nov., isolated from pu'er tea.</title>
        <authorList>
            <person name="Niu L."/>
        </authorList>
    </citation>
    <scope>NUCLEOTIDE SEQUENCE [LARGE SCALE GENOMIC DNA]</scope>
    <source>
        <strain evidence="13 14">7578-1</strain>
    </source>
</reference>
<dbReference type="InterPro" id="IPR029062">
    <property type="entry name" value="Class_I_gatase-like"/>
</dbReference>
<evidence type="ECO:0000259" key="12">
    <source>
        <dbReference type="Pfam" id="PF00117"/>
    </source>
</evidence>
<keyword evidence="3 10" id="KW-0028">Amino-acid biosynthesis</keyword>
<dbReference type="GO" id="GO:0016829">
    <property type="term" value="F:lyase activity"/>
    <property type="evidence" value="ECO:0007669"/>
    <property type="project" value="UniProtKB-KW"/>
</dbReference>
<feature type="active site" evidence="10 11">
    <location>
        <position position="178"/>
    </location>
</feature>
<protein>
    <recommendedName>
        <fullName evidence="10">Imidazole glycerol phosphate synthase subunit HisH</fullName>
        <ecNumber evidence="10">4.3.2.10</ecNumber>
    </recommendedName>
    <alternativeName>
        <fullName evidence="10">IGP synthase glutaminase subunit</fullName>
        <ecNumber evidence="10">3.5.1.2</ecNumber>
    </alternativeName>
    <alternativeName>
        <fullName evidence="10">IGP synthase subunit HisH</fullName>
    </alternativeName>
    <alternativeName>
        <fullName evidence="10">ImGP synthase subunit HisH</fullName>
        <shortName evidence="10">IGPS subunit HisH</shortName>
    </alternativeName>
</protein>
<dbReference type="EC" id="3.5.1.2" evidence="10"/>
<dbReference type="GO" id="GO:0000105">
    <property type="term" value="P:L-histidine biosynthetic process"/>
    <property type="evidence" value="ECO:0007669"/>
    <property type="project" value="UniProtKB-UniRule"/>
</dbReference>
<keyword evidence="14" id="KW-1185">Reference proteome</keyword>
<proteinExistence type="inferred from homology"/>
<comment type="catalytic activity">
    <reaction evidence="9 10">
        <text>L-glutamine + H2O = L-glutamate + NH4(+)</text>
        <dbReference type="Rhea" id="RHEA:15889"/>
        <dbReference type="ChEBI" id="CHEBI:15377"/>
        <dbReference type="ChEBI" id="CHEBI:28938"/>
        <dbReference type="ChEBI" id="CHEBI:29985"/>
        <dbReference type="ChEBI" id="CHEBI:58359"/>
        <dbReference type="EC" id="3.5.1.2"/>
    </reaction>
</comment>
<dbReference type="OrthoDB" id="9807137at2"/>
<evidence type="ECO:0000256" key="9">
    <source>
        <dbReference type="ARBA" id="ARBA00049534"/>
    </source>
</evidence>
<keyword evidence="4 10" id="KW-0378">Hydrolase</keyword>
<accession>A0A2N3LDZ7</accession>
<dbReference type="Pfam" id="PF00117">
    <property type="entry name" value="GATase"/>
    <property type="match status" value="1"/>
</dbReference>
<feature type="active site" evidence="10 11">
    <location>
        <position position="180"/>
    </location>
</feature>
<evidence type="ECO:0000256" key="1">
    <source>
        <dbReference type="ARBA" id="ARBA00005091"/>
    </source>
</evidence>
<dbReference type="GO" id="GO:0005737">
    <property type="term" value="C:cytoplasm"/>
    <property type="evidence" value="ECO:0007669"/>
    <property type="project" value="UniProtKB-SubCell"/>
</dbReference>
<feature type="active site" description="Nucleophile" evidence="10 11">
    <location>
        <position position="78"/>
    </location>
</feature>
<evidence type="ECO:0000256" key="8">
    <source>
        <dbReference type="ARBA" id="ARBA00047838"/>
    </source>
</evidence>
<evidence type="ECO:0000256" key="10">
    <source>
        <dbReference type="HAMAP-Rule" id="MF_00278"/>
    </source>
</evidence>
<keyword evidence="5 10" id="KW-0315">Glutamine amidotransferase</keyword>
<dbReference type="PANTHER" id="PTHR42701:SF1">
    <property type="entry name" value="IMIDAZOLE GLYCEROL PHOSPHATE SYNTHASE SUBUNIT HISH"/>
    <property type="match status" value="1"/>
</dbReference>
<keyword evidence="10" id="KW-0963">Cytoplasm</keyword>
<comment type="subcellular location">
    <subcellularLocation>
        <location evidence="10">Cytoplasm</location>
    </subcellularLocation>
</comment>
<dbReference type="PROSITE" id="PS51273">
    <property type="entry name" value="GATASE_TYPE_1"/>
    <property type="match status" value="1"/>
</dbReference>
<dbReference type="EC" id="4.3.2.10" evidence="10"/>
<dbReference type="PANTHER" id="PTHR42701">
    <property type="entry name" value="IMIDAZOLE GLYCEROL PHOSPHATE SYNTHASE SUBUNIT HISH"/>
    <property type="match status" value="1"/>
</dbReference>
<name>A0A2N3LDZ7_9BACI</name>
<keyword evidence="7 10" id="KW-0456">Lyase</keyword>
<dbReference type="GO" id="GO:0004359">
    <property type="term" value="F:glutaminase activity"/>
    <property type="evidence" value="ECO:0007669"/>
    <property type="project" value="UniProtKB-EC"/>
</dbReference>
<evidence type="ECO:0000313" key="14">
    <source>
        <dbReference type="Proteomes" id="UP000233440"/>
    </source>
</evidence>
<dbReference type="Gene3D" id="3.40.50.880">
    <property type="match status" value="1"/>
</dbReference>
<comment type="catalytic activity">
    <reaction evidence="8 10">
        <text>5-[(5-phospho-1-deoxy-D-ribulos-1-ylimino)methylamino]-1-(5-phospho-beta-D-ribosyl)imidazole-4-carboxamide + L-glutamine = D-erythro-1-(imidazol-4-yl)glycerol 3-phosphate + 5-amino-1-(5-phospho-beta-D-ribosyl)imidazole-4-carboxamide + L-glutamate + H(+)</text>
        <dbReference type="Rhea" id="RHEA:24793"/>
        <dbReference type="ChEBI" id="CHEBI:15378"/>
        <dbReference type="ChEBI" id="CHEBI:29985"/>
        <dbReference type="ChEBI" id="CHEBI:58278"/>
        <dbReference type="ChEBI" id="CHEBI:58359"/>
        <dbReference type="ChEBI" id="CHEBI:58475"/>
        <dbReference type="ChEBI" id="CHEBI:58525"/>
        <dbReference type="EC" id="4.3.2.10"/>
    </reaction>
</comment>
<gene>
    <name evidence="10 13" type="primary">hisH</name>
    <name evidence="13" type="ORF">CWO92_22610</name>
</gene>
<organism evidence="13 14">
    <name type="scientific">Heyndrickxia camelliae</name>
    <dbReference type="NCBI Taxonomy" id="1707093"/>
    <lineage>
        <taxon>Bacteria</taxon>
        <taxon>Bacillati</taxon>
        <taxon>Bacillota</taxon>
        <taxon>Bacilli</taxon>
        <taxon>Bacillales</taxon>
        <taxon>Bacillaceae</taxon>
        <taxon>Heyndrickxia</taxon>
    </lineage>
</organism>
<keyword evidence="6 10" id="KW-0368">Histidine biosynthesis</keyword>
<dbReference type="NCBIfam" id="TIGR01855">
    <property type="entry name" value="IMP_synth_hisH"/>
    <property type="match status" value="1"/>
</dbReference>
<sequence length="200" mass="22037">MIGIVDYGMGNIASVRNTLARLGIQTVVSDQPDVLKQASHIILPGVGSFQASIDEIEKRGLKSVIRDLASKKPVLGVCLGMQLLFSEGYEGGRKEGLDLIPGQIKKIDTDNILPHIGWNQLHIQDERNGFSNFEGEHVYFVHSYQANTNAEYIVATTEYGVKIPAIVQKENVFGMQFHPEKSGKVGLELLKMFLGVEGKQ</sequence>